<comment type="caution">
    <text evidence="2">The sequence shown here is derived from an EMBL/GenBank/DDBJ whole genome shotgun (WGS) entry which is preliminary data.</text>
</comment>
<protein>
    <recommendedName>
        <fullName evidence="4">ATP-binding protein</fullName>
    </recommendedName>
</protein>
<dbReference type="InterPro" id="IPR036890">
    <property type="entry name" value="HATPase_C_sf"/>
</dbReference>
<accession>A0A2H0REU0</accession>
<evidence type="ECO:0000256" key="1">
    <source>
        <dbReference type="SAM" id="MobiDB-lite"/>
    </source>
</evidence>
<dbReference type="AlphaFoldDB" id="A0A2H0REU0"/>
<name>A0A2H0REU0_9BACT</name>
<evidence type="ECO:0000313" key="2">
    <source>
        <dbReference type="EMBL" id="PIR44906.1"/>
    </source>
</evidence>
<evidence type="ECO:0000313" key="3">
    <source>
        <dbReference type="Proteomes" id="UP000228767"/>
    </source>
</evidence>
<dbReference type="Gene3D" id="3.30.565.10">
    <property type="entry name" value="Histidine kinase-like ATPase, C-terminal domain"/>
    <property type="match status" value="1"/>
</dbReference>
<dbReference type="SUPFAM" id="SSF55874">
    <property type="entry name" value="ATPase domain of HSP90 chaperone/DNA topoisomerase II/histidine kinase"/>
    <property type="match status" value="1"/>
</dbReference>
<dbReference type="Pfam" id="PF13589">
    <property type="entry name" value="HATPase_c_3"/>
    <property type="match status" value="1"/>
</dbReference>
<feature type="region of interest" description="Disordered" evidence="1">
    <location>
        <begin position="396"/>
        <end position="448"/>
    </location>
</feature>
<sequence>MLTWPQLGNMGNETRVNLKHLLEDIRDAYTAPIEEVILVELVANALDSKATRFDVSVGADATGGFLRCVDNGVGMKRASLREYHNIAASTKARGEGIGFAGIGAKLSLLISETVVTESKGGNGSRAATEWRLTGPYRAPWKFVPFTESIPYPRGTAITLRFTNPSHPLLNKEFVRETLIRHFYPLFHDHLREEIVRYVYKKSVQFTIDGELVSIPDEEQRVDHLFHVRAGKGKRPIGAGFLTKNVLAQGWLGRLTGQASLGHHLESGLSVSTYGKVIKGGWEWLGIKPKSASLLCGLVEMPALAELLTTNKSDFLTDAVHLRKFYKIRRAVQEAVIPVLRSLGEYGAEGERPALERNMKPLARELEAALERVSSDFPELAPLLSVRRKADGAVDKKDGVRIGEEGRSKNESAPDAQAGIQEKVEERRVTQNKEKGKKGEKGEGSHKRPGLTLALAELTESPKLLGRVIEETVIINTLHPAWKKALSTKQEEYHIVLVTALSLAEYIDPDKNPQNFLEQLLFSWSEGGTQRKLL</sequence>
<feature type="compositionally biased region" description="Basic and acidic residues" evidence="1">
    <location>
        <begin position="396"/>
        <end position="411"/>
    </location>
</feature>
<dbReference type="Proteomes" id="UP000228767">
    <property type="component" value="Unassembled WGS sequence"/>
</dbReference>
<feature type="compositionally biased region" description="Basic and acidic residues" evidence="1">
    <location>
        <begin position="421"/>
        <end position="445"/>
    </location>
</feature>
<dbReference type="EMBL" id="PCYI01000017">
    <property type="protein sequence ID" value="PIR44906.1"/>
    <property type="molecule type" value="Genomic_DNA"/>
</dbReference>
<reference evidence="2 3" key="1">
    <citation type="submission" date="2017-09" db="EMBL/GenBank/DDBJ databases">
        <title>Depth-based differentiation of microbial function through sediment-hosted aquifers and enrichment of novel symbionts in the deep terrestrial subsurface.</title>
        <authorList>
            <person name="Probst A.J."/>
            <person name="Ladd B."/>
            <person name="Jarett J.K."/>
            <person name="Geller-Mcgrath D.E."/>
            <person name="Sieber C.M."/>
            <person name="Emerson J.B."/>
            <person name="Anantharaman K."/>
            <person name="Thomas B.C."/>
            <person name="Malmstrom R."/>
            <person name="Stieglmeier M."/>
            <person name="Klingl A."/>
            <person name="Woyke T."/>
            <person name="Ryan C.M."/>
            <person name="Banfield J.F."/>
        </authorList>
    </citation>
    <scope>NUCLEOTIDE SEQUENCE [LARGE SCALE GENOMIC DNA]</scope>
    <source>
        <strain evidence="2">CG10_big_fil_rev_8_21_14_0_10_51_16</strain>
    </source>
</reference>
<proteinExistence type="predicted"/>
<evidence type="ECO:0008006" key="4">
    <source>
        <dbReference type="Google" id="ProtNLM"/>
    </source>
</evidence>
<organism evidence="2 3">
    <name type="scientific">Candidatus Vogelbacteria bacterium CG10_big_fil_rev_8_21_14_0_10_51_16</name>
    <dbReference type="NCBI Taxonomy" id="1975045"/>
    <lineage>
        <taxon>Bacteria</taxon>
        <taxon>Candidatus Vogeliibacteriota</taxon>
    </lineage>
</organism>
<gene>
    <name evidence="2" type="ORF">COV10_02415</name>
</gene>